<evidence type="ECO:0000313" key="11">
    <source>
        <dbReference type="Proteomes" id="UP000297454"/>
    </source>
</evidence>
<dbReference type="Pfam" id="PF09827">
    <property type="entry name" value="CRISPR_Cas2"/>
    <property type="match status" value="1"/>
</dbReference>
<dbReference type="RefSeq" id="WP_134711654.1">
    <property type="nucleotide sequence ID" value="NZ_CP119081.1"/>
</dbReference>
<keyword evidence="4 9" id="KW-0479">Metal-binding</keyword>
<evidence type="ECO:0000256" key="1">
    <source>
        <dbReference type="ARBA" id="ARBA00001946"/>
    </source>
</evidence>
<dbReference type="GO" id="GO:0051607">
    <property type="term" value="P:defense response to virus"/>
    <property type="evidence" value="ECO:0007669"/>
    <property type="project" value="UniProtKB-UniRule"/>
</dbReference>
<reference evidence="10 11" key="1">
    <citation type="submission" date="2019-01" db="EMBL/GenBank/DDBJ databases">
        <title>Draft Genome Sequences of Helcococcus ovis Strains Isolated from the Uterus and Vagina of Dairy Cows with Metritis.</title>
        <authorList>
            <person name="Cunha F."/>
            <person name="Jeon S.J."/>
            <person name="Kutzer P."/>
            <person name="Galvao K.N."/>
        </authorList>
    </citation>
    <scope>NUCLEOTIDE SEQUENCE [LARGE SCALE GENOMIC DNA]</scope>
    <source>
        <strain evidence="10 11">KG-37</strain>
    </source>
</reference>
<protein>
    <recommendedName>
        <fullName evidence="9">CRISPR-associated endoribonuclease Cas2</fullName>
        <ecNumber evidence="9">3.1.-.-</ecNumber>
    </recommendedName>
</protein>
<evidence type="ECO:0000256" key="3">
    <source>
        <dbReference type="ARBA" id="ARBA00022722"/>
    </source>
</evidence>
<keyword evidence="11" id="KW-1185">Reference proteome</keyword>
<evidence type="ECO:0000256" key="8">
    <source>
        <dbReference type="ARBA" id="ARBA00023118"/>
    </source>
</evidence>
<dbReference type="OrthoDB" id="9791737at2"/>
<accession>A0A4V3IY96</accession>
<dbReference type="HAMAP" id="MF_01471">
    <property type="entry name" value="Cas2"/>
    <property type="match status" value="1"/>
</dbReference>
<dbReference type="GO" id="GO:0043571">
    <property type="term" value="P:maintenance of CRISPR repeat elements"/>
    <property type="evidence" value="ECO:0007669"/>
    <property type="project" value="UniProtKB-UniRule"/>
</dbReference>
<dbReference type="GeneID" id="97031072"/>
<name>A0A4V3IY96_9FIRM</name>
<keyword evidence="5 9" id="KW-0255">Endonuclease</keyword>
<evidence type="ECO:0000256" key="7">
    <source>
        <dbReference type="ARBA" id="ARBA00022842"/>
    </source>
</evidence>
<dbReference type="Gene3D" id="3.30.70.240">
    <property type="match status" value="1"/>
</dbReference>
<dbReference type="GO" id="GO:0016787">
    <property type="term" value="F:hydrolase activity"/>
    <property type="evidence" value="ECO:0007669"/>
    <property type="project" value="UniProtKB-KW"/>
</dbReference>
<dbReference type="GO" id="GO:0004521">
    <property type="term" value="F:RNA endonuclease activity"/>
    <property type="evidence" value="ECO:0007669"/>
    <property type="project" value="InterPro"/>
</dbReference>
<dbReference type="Proteomes" id="UP000297454">
    <property type="component" value="Unassembled WGS sequence"/>
</dbReference>
<evidence type="ECO:0000256" key="6">
    <source>
        <dbReference type="ARBA" id="ARBA00022801"/>
    </source>
</evidence>
<evidence type="ECO:0000256" key="5">
    <source>
        <dbReference type="ARBA" id="ARBA00022759"/>
    </source>
</evidence>
<gene>
    <name evidence="9 10" type="primary">cas2</name>
    <name evidence="10" type="ORF">EQF91_04905</name>
</gene>
<evidence type="ECO:0000256" key="9">
    <source>
        <dbReference type="HAMAP-Rule" id="MF_01471"/>
    </source>
</evidence>
<feature type="binding site" evidence="9">
    <location>
        <position position="8"/>
    </location>
    <ligand>
        <name>Mg(2+)</name>
        <dbReference type="ChEBI" id="CHEBI:18420"/>
        <note>catalytic</note>
    </ligand>
</feature>
<dbReference type="GO" id="GO:0046872">
    <property type="term" value="F:metal ion binding"/>
    <property type="evidence" value="ECO:0007669"/>
    <property type="project" value="UniProtKB-UniRule"/>
</dbReference>
<sequence>MRILLFFDLPNITLEDKKEYRNFRKFLIKEGFFMMQESVYCKLLLNQTTLRTIKDRIYKNKPKEGLIQFIAITEKQYQSMEYVIGVKRSDIIDSDKGVILL</sequence>
<dbReference type="InterPro" id="IPR021127">
    <property type="entry name" value="CRISPR_associated_Cas2"/>
</dbReference>
<comment type="caution">
    <text evidence="10">The sequence shown here is derived from an EMBL/GenBank/DDBJ whole genome shotgun (WGS) entry which is preliminary data.</text>
</comment>
<dbReference type="InterPro" id="IPR019199">
    <property type="entry name" value="Virulence_VapD/CRISPR_Cas2"/>
</dbReference>
<comment type="similarity">
    <text evidence="2 9">Belongs to the CRISPR-associated endoribonuclease Cas2 protein family.</text>
</comment>
<dbReference type="AlphaFoldDB" id="A0A4V3IY96"/>
<proteinExistence type="inferred from homology"/>
<comment type="function">
    <text evidence="9">CRISPR (clustered regularly interspaced short palindromic repeat), is an adaptive immune system that provides protection against mobile genetic elements (viruses, transposable elements and conjugative plasmids). CRISPR clusters contain sequences complementary to antecedent mobile elements and target invading nucleic acids. CRISPR clusters are transcribed and processed into CRISPR RNA (crRNA). Functions as a ssRNA-specific endoribonuclease. Involved in the integration of spacer DNA into the CRISPR cassette.</text>
</comment>
<dbReference type="NCBIfam" id="TIGR01573">
    <property type="entry name" value="cas2"/>
    <property type="match status" value="1"/>
</dbReference>
<dbReference type="EMBL" id="SCFR01000014">
    <property type="protein sequence ID" value="TFF65975.1"/>
    <property type="molecule type" value="Genomic_DNA"/>
</dbReference>
<dbReference type="SUPFAM" id="SSF143430">
    <property type="entry name" value="TTP0101/SSO1404-like"/>
    <property type="match status" value="1"/>
</dbReference>
<dbReference type="EC" id="3.1.-.-" evidence="9"/>
<keyword evidence="3 9" id="KW-0540">Nuclease</keyword>
<evidence type="ECO:0000256" key="4">
    <source>
        <dbReference type="ARBA" id="ARBA00022723"/>
    </source>
</evidence>
<evidence type="ECO:0000256" key="2">
    <source>
        <dbReference type="ARBA" id="ARBA00009959"/>
    </source>
</evidence>
<evidence type="ECO:0000313" key="10">
    <source>
        <dbReference type="EMBL" id="TFF65975.1"/>
    </source>
</evidence>
<organism evidence="10 11">
    <name type="scientific">Helcococcus ovis</name>
    <dbReference type="NCBI Taxonomy" id="72026"/>
    <lineage>
        <taxon>Bacteria</taxon>
        <taxon>Bacillati</taxon>
        <taxon>Bacillota</taxon>
        <taxon>Tissierellia</taxon>
        <taxon>Tissierellales</taxon>
        <taxon>Peptoniphilaceae</taxon>
        <taxon>Helcococcus</taxon>
    </lineage>
</organism>
<comment type="subunit">
    <text evidence="9">Homodimer, forms a heterotetramer with a Cas1 homodimer.</text>
</comment>
<keyword evidence="7 9" id="KW-0460">Magnesium</keyword>
<comment type="cofactor">
    <cofactor evidence="1 9">
        <name>Mg(2+)</name>
        <dbReference type="ChEBI" id="CHEBI:18420"/>
    </cofactor>
</comment>
<keyword evidence="6 9" id="KW-0378">Hydrolase</keyword>
<keyword evidence="8 9" id="KW-0051">Antiviral defense</keyword>